<gene>
    <name evidence="2" type="ORF">MYCTH_2304004</name>
</gene>
<feature type="region of interest" description="Disordered" evidence="1">
    <location>
        <begin position="246"/>
        <end position="279"/>
    </location>
</feature>
<protein>
    <recommendedName>
        <fullName evidence="4">DRBM domain-containing protein</fullName>
    </recommendedName>
</protein>
<dbReference type="eggNOG" id="ENOG502SDVM">
    <property type="taxonomic scope" value="Eukaryota"/>
</dbReference>
<dbReference type="KEGG" id="mtm:MYCTH_2304004"/>
<dbReference type="VEuPathDB" id="FungiDB:MYCTH_2304004"/>
<feature type="region of interest" description="Disordered" evidence="1">
    <location>
        <begin position="185"/>
        <end position="214"/>
    </location>
</feature>
<organism evidence="2 3">
    <name type="scientific">Thermothelomyces thermophilus (strain ATCC 42464 / BCRC 31852 / DSM 1799)</name>
    <name type="common">Sporotrichum thermophile</name>
    <dbReference type="NCBI Taxonomy" id="573729"/>
    <lineage>
        <taxon>Eukaryota</taxon>
        <taxon>Fungi</taxon>
        <taxon>Dikarya</taxon>
        <taxon>Ascomycota</taxon>
        <taxon>Pezizomycotina</taxon>
        <taxon>Sordariomycetes</taxon>
        <taxon>Sordariomycetidae</taxon>
        <taxon>Sordariales</taxon>
        <taxon>Chaetomiaceae</taxon>
        <taxon>Thermothelomyces</taxon>
    </lineage>
</organism>
<evidence type="ECO:0008006" key="4">
    <source>
        <dbReference type="Google" id="ProtNLM"/>
    </source>
</evidence>
<evidence type="ECO:0000313" key="3">
    <source>
        <dbReference type="Proteomes" id="UP000007322"/>
    </source>
</evidence>
<dbReference type="InParanoid" id="G2QE47"/>
<evidence type="ECO:0000313" key="2">
    <source>
        <dbReference type="EMBL" id="AEO57630.1"/>
    </source>
</evidence>
<dbReference type="OrthoDB" id="5222339at2759"/>
<dbReference type="Proteomes" id="UP000007322">
    <property type="component" value="Chromosome 3"/>
</dbReference>
<name>G2QE47_THET4</name>
<dbReference type="OMA" id="CISGTNI"/>
<feature type="compositionally biased region" description="Low complexity" evidence="1">
    <location>
        <begin position="246"/>
        <end position="270"/>
    </location>
</feature>
<accession>G2QE47</accession>
<dbReference type="GeneID" id="11507501"/>
<sequence length="335" mass="35793">MVTEETTAATGAAANSSILDEPVIYRDLKAWIEEQERNPKPLSPLQQKAISILLGPQEPDIGSRDWVSLLNLFNQAHGSGSSFTDRPAPGQKWLCQCVFRLNPYSAPMTFPGPEAGFVPDEKGTPAAPSFGRKKDAKQYAAKCCVEWLMKAGYMPSDGVSVESPKNKVRPAAAAAAVAVAAAAATRQASPTKAGTAAQAKPTAGNDGEDDDEPPVTKRVEELCRTLGLIVPQYKITPSAIATTTTPAAAADVDPSQTVGQQQQKQQQNPQHGFFDGYADFGPDSGIKVPEGLGRVTNVYGRKGARNRVAEEVLAWLRAEQGRREVEVEEMLSCAT</sequence>
<dbReference type="RefSeq" id="XP_003662875.1">
    <property type="nucleotide sequence ID" value="XM_003662827.1"/>
</dbReference>
<dbReference type="AlphaFoldDB" id="G2QE47"/>
<evidence type="ECO:0000256" key="1">
    <source>
        <dbReference type="SAM" id="MobiDB-lite"/>
    </source>
</evidence>
<reference evidence="2 3" key="1">
    <citation type="journal article" date="2011" name="Nat. Biotechnol.">
        <title>Comparative genomic analysis of the thermophilic biomass-degrading fungi Myceliophthora thermophila and Thielavia terrestris.</title>
        <authorList>
            <person name="Berka R.M."/>
            <person name="Grigoriev I.V."/>
            <person name="Otillar R."/>
            <person name="Salamov A."/>
            <person name="Grimwood J."/>
            <person name="Reid I."/>
            <person name="Ishmael N."/>
            <person name="John T."/>
            <person name="Darmond C."/>
            <person name="Moisan M.-C."/>
            <person name="Henrissat B."/>
            <person name="Coutinho P.M."/>
            <person name="Lombard V."/>
            <person name="Natvig D.O."/>
            <person name="Lindquist E."/>
            <person name="Schmutz J."/>
            <person name="Lucas S."/>
            <person name="Harris P."/>
            <person name="Powlowski J."/>
            <person name="Bellemare A."/>
            <person name="Taylor D."/>
            <person name="Butler G."/>
            <person name="de Vries R.P."/>
            <person name="Allijn I.E."/>
            <person name="van den Brink J."/>
            <person name="Ushinsky S."/>
            <person name="Storms R."/>
            <person name="Powell A.J."/>
            <person name="Paulsen I.T."/>
            <person name="Elbourne L.D.H."/>
            <person name="Baker S.E."/>
            <person name="Magnuson J."/>
            <person name="LaBoissiere S."/>
            <person name="Clutterbuck A.J."/>
            <person name="Martinez D."/>
            <person name="Wogulis M."/>
            <person name="de Leon A.L."/>
            <person name="Rey M.W."/>
            <person name="Tsang A."/>
        </authorList>
    </citation>
    <scope>NUCLEOTIDE SEQUENCE [LARGE SCALE GENOMIC DNA]</scope>
    <source>
        <strain evidence="3">ATCC 42464 / BCRC 31852 / DSM 1799</strain>
    </source>
</reference>
<keyword evidence="3" id="KW-1185">Reference proteome</keyword>
<dbReference type="HOGENOM" id="CLU_053554_0_0_1"/>
<proteinExistence type="predicted"/>
<dbReference type="EMBL" id="CP003004">
    <property type="protein sequence ID" value="AEO57630.1"/>
    <property type="molecule type" value="Genomic_DNA"/>
</dbReference>